<dbReference type="AlphaFoldDB" id="R4YKA1"/>
<sequence length="117" mass="13178">MPVYDYKCAEHGLFYELASLDNHADPAHCPECDTLSGRVIIMSPAFLNMDKEKKQGIERNEAAQHAPQHSNAETRAENADKLKHGCGCTHKKRSSKVMYTADGSKMFPSMRPWMISH</sequence>
<reference evidence="3 4" key="1">
    <citation type="journal article" date="2013" name="Nat. Commun.">
        <title>Genome sequence and functional genomic analysis of the oil-degrading bacterium Oleispira antarctica.</title>
        <authorList>
            <person name="Kube M."/>
            <person name="Chernikova T.N."/>
            <person name="Al-Ramahi Y."/>
            <person name="Beloqui A."/>
            <person name="Lopez-Cortez N."/>
            <person name="Guazzaroni M.E."/>
            <person name="Heipieper H.J."/>
            <person name="Klages S."/>
            <person name="Kotsyurbenko O.R."/>
            <person name="Langer I."/>
            <person name="Nechitaylo T.Y."/>
            <person name="Lunsdorf H."/>
            <person name="Fernandez M."/>
            <person name="Juarez S."/>
            <person name="Ciordia S."/>
            <person name="Singer A."/>
            <person name="Kagan O."/>
            <person name="Egorova O."/>
            <person name="Petit P.A."/>
            <person name="Stogios P."/>
            <person name="Kim Y."/>
            <person name="Tchigvintsev A."/>
            <person name="Flick R."/>
            <person name="Denaro R."/>
            <person name="Genovese M."/>
            <person name="Albar J.P."/>
            <person name="Reva O.N."/>
            <person name="Martinez-Gomariz M."/>
            <person name="Tran H."/>
            <person name="Ferrer M."/>
            <person name="Savchenko A."/>
            <person name="Yakunin A.F."/>
            <person name="Yakimov M.M."/>
            <person name="Golyshina O.V."/>
            <person name="Reinhardt R."/>
            <person name="Golyshin P.N."/>
        </authorList>
    </citation>
    <scope>NUCLEOTIDE SEQUENCE [LARGE SCALE GENOMIC DNA]</scope>
</reference>
<evidence type="ECO:0000259" key="2">
    <source>
        <dbReference type="SMART" id="SM00834"/>
    </source>
</evidence>
<name>R4YKA1_OLEAN</name>
<organism evidence="3 4">
    <name type="scientific">Oleispira antarctica RB-8</name>
    <dbReference type="NCBI Taxonomy" id="698738"/>
    <lineage>
        <taxon>Bacteria</taxon>
        <taxon>Pseudomonadati</taxon>
        <taxon>Pseudomonadota</taxon>
        <taxon>Gammaproteobacteria</taxon>
        <taxon>Oceanospirillales</taxon>
        <taxon>Oceanospirillaceae</taxon>
        <taxon>Oleispira</taxon>
    </lineage>
</organism>
<dbReference type="SMART" id="SM00834">
    <property type="entry name" value="CxxC_CXXC_SSSS"/>
    <property type="match status" value="1"/>
</dbReference>
<dbReference type="Proteomes" id="UP000032749">
    <property type="component" value="Chromosome"/>
</dbReference>
<proteinExistence type="predicted"/>
<dbReference type="PATRIC" id="fig|698738.3.peg.649"/>
<evidence type="ECO:0000256" key="1">
    <source>
        <dbReference type="SAM" id="MobiDB-lite"/>
    </source>
</evidence>
<accession>R4YKA1</accession>
<protein>
    <submittedName>
        <fullName evidence="3">Formamidase regulatory protein</fullName>
    </submittedName>
</protein>
<gene>
    <name evidence="3" type="primary">fmdB</name>
    <name evidence="3" type="ORF">OLEAN_C06310</name>
</gene>
<feature type="compositionally biased region" description="Basic and acidic residues" evidence="1">
    <location>
        <begin position="51"/>
        <end position="62"/>
    </location>
</feature>
<dbReference type="Pfam" id="PF09723">
    <property type="entry name" value="Zn_ribbon_8"/>
    <property type="match status" value="1"/>
</dbReference>
<dbReference type="STRING" id="698738.OLEAN_C06310"/>
<dbReference type="NCBIfam" id="TIGR02605">
    <property type="entry name" value="CxxC_CxxC_SSSS"/>
    <property type="match status" value="1"/>
</dbReference>
<dbReference type="EMBL" id="FO203512">
    <property type="protein sequence ID" value="CCK74807.1"/>
    <property type="molecule type" value="Genomic_DNA"/>
</dbReference>
<dbReference type="HOGENOM" id="CLU_136025_2_0_6"/>
<keyword evidence="4" id="KW-1185">Reference proteome</keyword>
<dbReference type="KEGG" id="oai:OLEAN_C06310"/>
<evidence type="ECO:0000313" key="4">
    <source>
        <dbReference type="Proteomes" id="UP000032749"/>
    </source>
</evidence>
<dbReference type="InterPro" id="IPR013429">
    <property type="entry name" value="Regulatory_FmdB_Zinc_ribbon"/>
</dbReference>
<feature type="domain" description="Putative regulatory protein FmdB zinc ribbon" evidence="2">
    <location>
        <begin position="1"/>
        <end position="42"/>
    </location>
</feature>
<evidence type="ECO:0000313" key="3">
    <source>
        <dbReference type="EMBL" id="CCK74807.1"/>
    </source>
</evidence>
<dbReference type="OrthoDB" id="9813321at2"/>
<feature type="region of interest" description="Disordered" evidence="1">
    <location>
        <begin position="51"/>
        <end position="79"/>
    </location>
</feature>